<dbReference type="PANTHER" id="PTHR39166:SF1">
    <property type="entry name" value="BLL1166 PROTEIN"/>
    <property type="match status" value="1"/>
</dbReference>
<dbReference type="EMBL" id="NGKA01000003">
    <property type="protein sequence ID" value="RSU14287.1"/>
    <property type="molecule type" value="Genomic_DNA"/>
</dbReference>
<organism evidence="1 2">
    <name type="scientific">Vagococcus elongatus</name>
    <dbReference type="NCBI Taxonomy" id="180344"/>
    <lineage>
        <taxon>Bacteria</taxon>
        <taxon>Bacillati</taxon>
        <taxon>Bacillota</taxon>
        <taxon>Bacilli</taxon>
        <taxon>Lactobacillales</taxon>
        <taxon>Enterococcaceae</taxon>
        <taxon>Vagococcus</taxon>
    </lineage>
</organism>
<reference evidence="1 2" key="1">
    <citation type="submission" date="2017-05" db="EMBL/GenBank/DDBJ databases">
        <title>Vagococcus spp. assemblies.</title>
        <authorList>
            <person name="Gulvik C.A."/>
        </authorList>
    </citation>
    <scope>NUCLEOTIDE SEQUENCE [LARGE SCALE GENOMIC DNA]</scope>
    <source>
        <strain evidence="1 2">CCUG 51432</strain>
    </source>
</reference>
<dbReference type="PANTHER" id="PTHR39166">
    <property type="entry name" value="BLL1166 PROTEIN"/>
    <property type="match status" value="1"/>
</dbReference>
<keyword evidence="2" id="KW-1185">Reference proteome</keyword>
<protein>
    <recommendedName>
        <fullName evidence="3">Nucleotidyltransferase family protein</fullName>
    </recommendedName>
</protein>
<proteinExistence type="predicted"/>
<dbReference type="OrthoDB" id="1901124at2"/>
<sequence>MIVTKLEMMTLDREAFISLIIADRDILTLLEIIETLDLPQVCLCAGTIRTHVWDTLSGKTSNYAGDVDIAFFDPSATQNETAVIEEFLKKNHPQFDWEVKNQAHMHLSNDASEPYGGVVDALGKFPETCTAVGIYKTQDEFKLLAPHGIEDILNFVVRPTPYFLKSPQRMKKYYQRQEKKQWHKYWERIQYR</sequence>
<evidence type="ECO:0008006" key="3">
    <source>
        <dbReference type="Google" id="ProtNLM"/>
    </source>
</evidence>
<dbReference type="AlphaFoldDB" id="A0A430B1S1"/>
<name>A0A430B1S1_9ENTE</name>
<evidence type="ECO:0000313" key="1">
    <source>
        <dbReference type="EMBL" id="RSU14287.1"/>
    </source>
</evidence>
<dbReference type="Proteomes" id="UP000287605">
    <property type="component" value="Unassembled WGS sequence"/>
</dbReference>
<dbReference type="InterPro" id="IPR009267">
    <property type="entry name" value="NTP_transf_6"/>
</dbReference>
<accession>A0A430B1S1</accession>
<gene>
    <name evidence="1" type="ORF">CBF29_03020</name>
</gene>
<evidence type="ECO:0000313" key="2">
    <source>
        <dbReference type="Proteomes" id="UP000287605"/>
    </source>
</evidence>
<dbReference type="Pfam" id="PF06042">
    <property type="entry name" value="NTP_transf_6"/>
    <property type="match status" value="1"/>
</dbReference>
<comment type="caution">
    <text evidence="1">The sequence shown here is derived from an EMBL/GenBank/DDBJ whole genome shotgun (WGS) entry which is preliminary data.</text>
</comment>